<evidence type="ECO:0000313" key="2">
    <source>
        <dbReference type="EMBL" id="QSB13550.1"/>
    </source>
</evidence>
<feature type="transmembrane region" description="Helical" evidence="1">
    <location>
        <begin position="26"/>
        <end position="44"/>
    </location>
</feature>
<feature type="transmembrane region" description="Helical" evidence="1">
    <location>
        <begin position="56"/>
        <end position="77"/>
    </location>
</feature>
<sequence length="144" mass="14682">MAEEPVGPATDSSAVTAPRPWRPNSILYPAFFGGPLAATVLGVWNAWRLSLPGRALALVLAAGAGAILVRFGLASLLTEQQGTMLLVGGVTGVAVWVVIVTGQRGPFRAQHPANEEPASLIRPGILVAVGCGLLEAGLLGLLVG</sequence>
<name>A0A895YHA8_9ACTN</name>
<gene>
    <name evidence="2" type="ORF">JQS43_18425</name>
</gene>
<feature type="transmembrane region" description="Helical" evidence="1">
    <location>
        <begin position="123"/>
        <end position="143"/>
    </location>
</feature>
<keyword evidence="1" id="KW-1133">Transmembrane helix</keyword>
<dbReference type="Proteomes" id="UP000662857">
    <property type="component" value="Chromosome"/>
</dbReference>
<evidence type="ECO:0000313" key="3">
    <source>
        <dbReference type="Proteomes" id="UP000662857"/>
    </source>
</evidence>
<keyword evidence="1" id="KW-0812">Transmembrane</keyword>
<feature type="transmembrane region" description="Helical" evidence="1">
    <location>
        <begin position="83"/>
        <end position="102"/>
    </location>
</feature>
<keyword evidence="3" id="KW-1185">Reference proteome</keyword>
<reference evidence="2" key="1">
    <citation type="submission" date="2021-02" db="EMBL/GenBank/DDBJ databases">
        <title>Natrosporangium hydrolyticum gen. nov., sp. nov, a haloalkaliphilic actinobacterium from a soda solonchak soil.</title>
        <authorList>
            <person name="Sorokin D.Y."/>
            <person name="Khijniak T.V."/>
            <person name="Zakharycheva A.P."/>
            <person name="Boueva O.V."/>
            <person name="Ariskina E.V."/>
            <person name="Hahnke R.L."/>
            <person name="Bunk B."/>
            <person name="Sproer C."/>
            <person name="Schumann P."/>
            <person name="Evtushenko L.I."/>
            <person name="Kublanov I.V."/>
        </authorList>
    </citation>
    <scope>NUCLEOTIDE SEQUENCE</scope>
    <source>
        <strain evidence="2">DSM 106523</strain>
    </source>
</reference>
<dbReference type="KEGG" id="nhy:JQS43_18425"/>
<dbReference type="RefSeq" id="WP_239675644.1">
    <property type="nucleotide sequence ID" value="NZ_CP070499.1"/>
</dbReference>
<dbReference type="EMBL" id="CP070499">
    <property type="protein sequence ID" value="QSB13550.1"/>
    <property type="molecule type" value="Genomic_DNA"/>
</dbReference>
<dbReference type="AlphaFoldDB" id="A0A895YHA8"/>
<keyword evidence="1" id="KW-0472">Membrane</keyword>
<accession>A0A895YHA8</accession>
<evidence type="ECO:0000256" key="1">
    <source>
        <dbReference type="SAM" id="Phobius"/>
    </source>
</evidence>
<proteinExistence type="predicted"/>
<organism evidence="2 3">
    <name type="scientific">Natronosporangium hydrolyticum</name>
    <dbReference type="NCBI Taxonomy" id="2811111"/>
    <lineage>
        <taxon>Bacteria</taxon>
        <taxon>Bacillati</taxon>
        <taxon>Actinomycetota</taxon>
        <taxon>Actinomycetes</taxon>
        <taxon>Micromonosporales</taxon>
        <taxon>Micromonosporaceae</taxon>
        <taxon>Natronosporangium</taxon>
    </lineage>
</organism>
<protein>
    <submittedName>
        <fullName evidence="2">Uncharacterized protein</fullName>
    </submittedName>
</protein>